<evidence type="ECO:0000313" key="2">
    <source>
        <dbReference type="EMBL" id="PLZ96033.1"/>
    </source>
</evidence>
<evidence type="ECO:0000256" key="1">
    <source>
        <dbReference type="SAM" id="MobiDB-lite"/>
    </source>
</evidence>
<proteinExistence type="predicted"/>
<dbReference type="RefSeq" id="WP_102174494.1">
    <property type="nucleotide sequence ID" value="NZ_NMQA01000266.1"/>
</dbReference>
<comment type="caution">
    <text evidence="2">The sequence shown here is derived from an EMBL/GenBank/DDBJ whole genome shotgun (WGS) entry which is preliminary data.</text>
</comment>
<name>A0A2N6KBV8_9CYAN</name>
<sequence length="158" mass="17829">MVDPDIQQDYQAPQDLEAQLNQVNPDKQPQQENLPPQISDLPEEITESYGTGVKDEPGYNIGDRKIRDQIRSNRQSNPIITGGDIDAGWTQEAEVGDETPGGTAPTPDQDIVDEIGAAVGIEMNDFAFLRTNDMLEQRDDRRWELDPLSSEDYEERRE</sequence>
<dbReference type="AlphaFoldDB" id="A0A2N6KBV8"/>
<dbReference type="Pfam" id="PF19861">
    <property type="entry name" value="DUF6335"/>
    <property type="match status" value="1"/>
</dbReference>
<dbReference type="EMBL" id="NMQA01000266">
    <property type="protein sequence ID" value="PLZ96033.1"/>
    <property type="molecule type" value="Genomic_DNA"/>
</dbReference>
<dbReference type="InterPro" id="IPR046298">
    <property type="entry name" value="DUF6335"/>
</dbReference>
<feature type="region of interest" description="Disordered" evidence="1">
    <location>
        <begin position="67"/>
        <end position="109"/>
    </location>
</feature>
<evidence type="ECO:0000313" key="3">
    <source>
        <dbReference type="Proteomes" id="UP000235025"/>
    </source>
</evidence>
<accession>A0A2N6KBV8</accession>
<protein>
    <submittedName>
        <fullName evidence="2">Uncharacterized protein</fullName>
    </submittedName>
</protein>
<reference evidence="2 3" key="1">
    <citation type="submission" date="2017-07" db="EMBL/GenBank/DDBJ databases">
        <title>Genomes of Fischerella (Mastigocladus) sp. strains.</title>
        <authorList>
            <person name="Miller S.R."/>
        </authorList>
    </citation>
    <scope>NUCLEOTIDE SEQUENCE [LARGE SCALE GENOMIC DNA]</scope>
    <source>
        <strain evidence="2 3">CCMEE 5268</strain>
    </source>
</reference>
<dbReference type="Proteomes" id="UP000235025">
    <property type="component" value="Unassembled WGS sequence"/>
</dbReference>
<feature type="compositionally biased region" description="Acidic residues" evidence="1">
    <location>
        <begin position="149"/>
        <end position="158"/>
    </location>
</feature>
<gene>
    <name evidence="2" type="ORF">CEN50_20120</name>
</gene>
<organism evidence="2 3">
    <name type="scientific">Fischerella thermalis CCMEE 5268</name>
    <dbReference type="NCBI Taxonomy" id="2019662"/>
    <lineage>
        <taxon>Bacteria</taxon>
        <taxon>Bacillati</taxon>
        <taxon>Cyanobacteriota</taxon>
        <taxon>Cyanophyceae</taxon>
        <taxon>Nostocales</taxon>
        <taxon>Hapalosiphonaceae</taxon>
        <taxon>Fischerella</taxon>
    </lineage>
</organism>
<feature type="region of interest" description="Disordered" evidence="1">
    <location>
        <begin position="139"/>
        <end position="158"/>
    </location>
</feature>